<dbReference type="SUPFAM" id="SSF46894">
    <property type="entry name" value="C-terminal effector domain of the bipartite response regulators"/>
    <property type="match status" value="1"/>
</dbReference>
<reference evidence="7" key="1">
    <citation type="journal article" date="2019" name="Int. J. Syst. Evol. Microbiol.">
        <title>The Global Catalogue of Microorganisms (GCM) 10K type strain sequencing project: providing services to taxonomists for standard genome sequencing and annotation.</title>
        <authorList>
            <consortium name="The Broad Institute Genomics Platform"/>
            <consortium name="The Broad Institute Genome Sequencing Center for Infectious Disease"/>
            <person name="Wu L."/>
            <person name="Ma J."/>
        </authorList>
    </citation>
    <scope>NUCLEOTIDE SEQUENCE [LARGE SCALE GENOMIC DNA]</scope>
    <source>
        <strain evidence="7">JCM 17225</strain>
    </source>
</reference>
<evidence type="ECO:0000313" key="6">
    <source>
        <dbReference type="EMBL" id="GAA4034882.1"/>
    </source>
</evidence>
<keyword evidence="1" id="KW-0802">TPR repeat</keyword>
<evidence type="ECO:0000256" key="4">
    <source>
        <dbReference type="SAM" id="SignalP"/>
    </source>
</evidence>
<keyword evidence="7" id="KW-1185">Reference proteome</keyword>
<dbReference type="SUPFAM" id="SSF48452">
    <property type="entry name" value="TPR-like"/>
    <property type="match status" value="2"/>
</dbReference>
<accession>A0ABP7U4N1</accession>
<dbReference type="SMART" id="SM00028">
    <property type="entry name" value="TPR"/>
    <property type="match status" value="7"/>
</dbReference>
<feature type="chain" id="PRO_5045676404" description="HTH luxR-type domain-containing protein" evidence="4">
    <location>
        <begin position="24"/>
        <end position="617"/>
    </location>
</feature>
<dbReference type="InterPro" id="IPR036388">
    <property type="entry name" value="WH-like_DNA-bd_sf"/>
</dbReference>
<protein>
    <recommendedName>
        <fullName evidence="5">HTH luxR-type domain-containing protein</fullName>
    </recommendedName>
</protein>
<keyword evidence="3" id="KW-0472">Membrane</keyword>
<feature type="domain" description="HTH luxR-type" evidence="5">
    <location>
        <begin position="542"/>
        <end position="599"/>
    </location>
</feature>
<name>A0ABP7U4N1_9BACT</name>
<dbReference type="Gene3D" id="1.10.10.10">
    <property type="entry name" value="Winged helix-like DNA-binding domain superfamily/Winged helix DNA-binding domain"/>
    <property type="match status" value="1"/>
</dbReference>
<dbReference type="PANTHER" id="PTHR10098:SF108">
    <property type="entry name" value="TETRATRICOPEPTIDE REPEAT PROTEIN 28"/>
    <property type="match status" value="1"/>
</dbReference>
<evidence type="ECO:0000259" key="5">
    <source>
        <dbReference type="SMART" id="SM00421"/>
    </source>
</evidence>
<dbReference type="InterPro" id="IPR011990">
    <property type="entry name" value="TPR-like_helical_dom_sf"/>
</dbReference>
<organism evidence="6 7">
    <name type="scientific">Hymenobacter glaciei</name>
    <dbReference type="NCBI Taxonomy" id="877209"/>
    <lineage>
        <taxon>Bacteria</taxon>
        <taxon>Pseudomonadati</taxon>
        <taxon>Bacteroidota</taxon>
        <taxon>Cytophagia</taxon>
        <taxon>Cytophagales</taxon>
        <taxon>Hymenobacteraceae</taxon>
        <taxon>Hymenobacter</taxon>
    </lineage>
</organism>
<evidence type="ECO:0000313" key="7">
    <source>
        <dbReference type="Proteomes" id="UP001501469"/>
    </source>
</evidence>
<feature type="transmembrane region" description="Helical" evidence="3">
    <location>
        <begin position="401"/>
        <end position="421"/>
    </location>
</feature>
<dbReference type="PANTHER" id="PTHR10098">
    <property type="entry name" value="RAPSYN-RELATED"/>
    <property type="match status" value="1"/>
</dbReference>
<feature type="signal peptide" evidence="4">
    <location>
        <begin position="1"/>
        <end position="23"/>
    </location>
</feature>
<feature type="repeat" description="TPR" evidence="1">
    <location>
        <begin position="244"/>
        <end position="277"/>
    </location>
</feature>
<comment type="caution">
    <text evidence="6">The sequence shown here is derived from an EMBL/GenBank/DDBJ whole genome shotgun (WGS) entry which is preliminary data.</text>
</comment>
<dbReference type="Pfam" id="PF13424">
    <property type="entry name" value="TPR_12"/>
    <property type="match status" value="1"/>
</dbReference>
<keyword evidence="3" id="KW-1133">Transmembrane helix</keyword>
<feature type="coiled-coil region" evidence="2">
    <location>
        <begin position="430"/>
        <end position="457"/>
    </location>
</feature>
<keyword evidence="4" id="KW-0732">Signal</keyword>
<dbReference type="EMBL" id="BAABDK010000016">
    <property type="protein sequence ID" value="GAA4034882.1"/>
    <property type="molecule type" value="Genomic_DNA"/>
</dbReference>
<dbReference type="InterPro" id="IPR019734">
    <property type="entry name" value="TPR_rpt"/>
</dbReference>
<evidence type="ECO:0000256" key="1">
    <source>
        <dbReference type="PROSITE-ProRule" id="PRU00339"/>
    </source>
</evidence>
<dbReference type="Gene3D" id="1.25.40.10">
    <property type="entry name" value="Tetratricopeptide repeat domain"/>
    <property type="match status" value="2"/>
</dbReference>
<evidence type="ECO:0000256" key="2">
    <source>
        <dbReference type="SAM" id="Coils"/>
    </source>
</evidence>
<dbReference type="InterPro" id="IPR016032">
    <property type="entry name" value="Sig_transdc_resp-reg_C-effctor"/>
</dbReference>
<dbReference type="SMART" id="SM00421">
    <property type="entry name" value="HTH_LUXR"/>
    <property type="match status" value="1"/>
</dbReference>
<dbReference type="InterPro" id="IPR000792">
    <property type="entry name" value="Tscrpt_reg_LuxR_C"/>
</dbReference>
<feature type="coiled-coil region" evidence="2">
    <location>
        <begin position="359"/>
        <end position="386"/>
    </location>
</feature>
<evidence type="ECO:0000256" key="3">
    <source>
        <dbReference type="SAM" id="Phobius"/>
    </source>
</evidence>
<proteinExistence type="predicted"/>
<dbReference type="PROSITE" id="PS50005">
    <property type="entry name" value="TPR"/>
    <property type="match status" value="1"/>
</dbReference>
<sequence length="617" mass="69657">MSLTRFFLLFATCYFLAGPEAQASPAMSFANRASPAAAVGDTAQVVRLLKLAELSVTSKPDSALHYANEALTLARRRHRPRQEAEALEYIGWVSYVRGDYPGSLRLYQQALSVAQAAGYAKECARLHTYIGMVLQAEGAYPEALANNLAALKYYTAVRDTANLAFSIMNVAAVEYHAHHYAQAIAYYQQAIQQLKKNNDLEDLNASYLGLASVYTDMGNLGQAETYFRLGLDFFRRQKDRTNEAIVLNNLGEVSTKQKNYAQAHRFLTQALQLAQANQDASVTAASSAALAQVFFLQGQHDQAQTYARRSLALAQRIKARPVAKDACLVLANSLAAQRRFEPALAFYKQGKVLEDSIYGLEHTAQLEALRSQYQEYRREQQESAQRYRIQQLERDQRISRLTLTLVLGVGLSLLVFAWLGWRQYQATRQRNRAQKQAEQAAERVEQLQNESRLQQAEYELGFKDRKLATLALAAMQKGEFLHEVKERLDVIAQTADEEVRRQLGRLRLSIEQNGSSNKDWDQFRVIFEEVHPNFFAELQRQFPEVTPNELRLAALLRLNFSSKAMAGLLGISEESVKKARYRLRQKLQLSTADNLVEFMMRLDAASLSGTAAIKNQE</sequence>
<dbReference type="Proteomes" id="UP001501469">
    <property type="component" value="Unassembled WGS sequence"/>
</dbReference>
<gene>
    <name evidence="6" type="ORF">GCM10022409_19210</name>
</gene>
<keyword evidence="2" id="KW-0175">Coiled coil</keyword>
<keyword evidence="3" id="KW-0812">Transmembrane</keyword>